<evidence type="ECO:0000256" key="1">
    <source>
        <dbReference type="SAM" id="MobiDB-lite"/>
    </source>
</evidence>
<name>A0A6N3JVL2_9ACTN</name>
<sequence>MPNLIGNTVVLHPKTGEPVLLAGGGPLPDWATDLVGAHLLDGPKGSSPSASPTPAPGESREQKRARLLAQLAELGDDDGSDESAQAPTGSPEGGPEGGQDGPPPKGGAGSGAPAWREYAASNEVEVPADASREDVIAALDAAGVRTE</sequence>
<evidence type="ECO:0000313" key="2">
    <source>
        <dbReference type="EMBL" id="AXH89412.1"/>
    </source>
</evidence>
<dbReference type="RefSeq" id="WP_114918966.1">
    <property type="nucleotide sequence ID" value="NZ_CP031263.1"/>
</dbReference>
<feature type="region of interest" description="Disordered" evidence="1">
    <location>
        <begin position="35"/>
        <end position="115"/>
    </location>
</feature>
<proteinExistence type="predicted"/>
<organism evidence="2 3">
    <name type="scientific">Micromonospora aurantiaca</name>
    <name type="common">nom. illeg.</name>
    <dbReference type="NCBI Taxonomy" id="47850"/>
    <lineage>
        <taxon>Bacteria</taxon>
        <taxon>Bacillati</taxon>
        <taxon>Actinomycetota</taxon>
        <taxon>Actinomycetes</taxon>
        <taxon>Micromonosporales</taxon>
        <taxon>Micromonosporaceae</taxon>
        <taxon>Micromonospora</taxon>
    </lineage>
</organism>
<feature type="compositionally biased region" description="Low complexity" evidence="1">
    <location>
        <begin position="42"/>
        <end position="52"/>
    </location>
</feature>
<dbReference type="AlphaFoldDB" id="A0A6N3JVL2"/>
<gene>
    <name evidence="2" type="ORF">DVH21_05370</name>
</gene>
<reference evidence="2 3" key="2">
    <citation type="submission" date="2018-08" db="EMBL/GenBank/DDBJ databases">
        <title>Streptomyces kandeliansis sp. nov., an endophytic bacterium isolated from mangrove plant.</title>
        <authorList>
            <person name="Wang R."/>
        </authorList>
    </citation>
    <scope>NUCLEOTIDE SEQUENCE [LARGE SCALE GENOMIC DNA]</scope>
    <source>
        <strain evidence="3">H14(2018)</strain>
    </source>
</reference>
<feature type="compositionally biased region" description="Gly residues" evidence="1">
    <location>
        <begin position="91"/>
        <end position="110"/>
    </location>
</feature>
<dbReference type="Proteomes" id="UP000253958">
    <property type="component" value="Chromosome"/>
</dbReference>
<accession>A0A6N3JVL2</accession>
<reference evidence="2 3" key="1">
    <citation type="submission" date="2018-07" db="EMBL/GenBank/DDBJ databases">
        <authorList>
            <person name="Ye Y."/>
        </authorList>
    </citation>
    <scope>NUCLEOTIDE SEQUENCE [LARGE SCALE GENOMIC DNA]</scope>
    <source>
        <strain evidence="3">H14(2018)</strain>
    </source>
</reference>
<dbReference type="EMBL" id="CP031263">
    <property type="protein sequence ID" value="AXH89412.1"/>
    <property type="molecule type" value="Genomic_DNA"/>
</dbReference>
<protein>
    <submittedName>
        <fullName evidence="2">Uncharacterized protein</fullName>
    </submittedName>
</protein>
<evidence type="ECO:0000313" key="3">
    <source>
        <dbReference type="Proteomes" id="UP000253958"/>
    </source>
</evidence>